<dbReference type="RefSeq" id="WP_008290588.1">
    <property type="nucleotide sequence ID" value="NZ_JADFAB010000025.1"/>
</dbReference>
<evidence type="ECO:0008006" key="4">
    <source>
        <dbReference type="Google" id="ProtNLM"/>
    </source>
</evidence>
<dbReference type="STRING" id="392484.LP43_1687"/>
<feature type="coiled-coil region" evidence="1">
    <location>
        <begin position="33"/>
        <end position="60"/>
    </location>
</feature>
<gene>
    <name evidence="2" type="ORF">LP43_1687</name>
</gene>
<sequence length="170" mass="19609">MNQEDFEKKLIAAYDKMMERVNGFLDDAEQQAMPALQRNIDKAKQRAVELRELSAEEAEKVGAYLKRDLHEAADYLEHTGKEFSSWFTFDLHLVEERMFDFFASAADKTRLELNRLASQARKAQQYHTGEIAAIGTLVCVDCGCEMHFKKTSRIPPCPKCHKTSFKRSRN</sequence>
<dbReference type="Pfam" id="PF07295">
    <property type="entry name" value="DUF1451"/>
    <property type="match status" value="1"/>
</dbReference>
<organism evidence="2 3">
    <name type="scientific">Methylophaga thiooxydans</name>
    <dbReference type="NCBI Taxonomy" id="392484"/>
    <lineage>
        <taxon>Bacteria</taxon>
        <taxon>Pseudomonadati</taxon>
        <taxon>Pseudomonadota</taxon>
        <taxon>Gammaproteobacteria</taxon>
        <taxon>Thiotrichales</taxon>
        <taxon>Piscirickettsiaceae</taxon>
        <taxon>Methylophaga</taxon>
    </lineage>
</organism>
<dbReference type="Proteomes" id="UP000029999">
    <property type="component" value="Unassembled WGS sequence"/>
</dbReference>
<proteinExistence type="predicted"/>
<evidence type="ECO:0000313" key="3">
    <source>
        <dbReference type="Proteomes" id="UP000029999"/>
    </source>
</evidence>
<name>A0A0A0BF08_9GAMM</name>
<protein>
    <recommendedName>
        <fullName evidence="4">Zinc ribbon-containing protein</fullName>
    </recommendedName>
</protein>
<accession>A0A0A0BF08</accession>
<reference evidence="2 3" key="1">
    <citation type="submission" date="2014-09" db="EMBL/GenBank/DDBJ databases">
        <authorList>
            <person name="Grob C."/>
            <person name="Taubert M."/>
            <person name="Howat A.M."/>
            <person name="Burns O.J."/>
            <person name="Dixon J.L."/>
            <person name="Chen Y."/>
            <person name="Murrell J.C."/>
        </authorList>
    </citation>
    <scope>NUCLEOTIDE SEQUENCE [LARGE SCALE GENOMIC DNA]</scope>
    <source>
        <strain evidence="2">L4</strain>
    </source>
</reference>
<evidence type="ECO:0000256" key="1">
    <source>
        <dbReference type="SAM" id="Coils"/>
    </source>
</evidence>
<dbReference type="InterPro" id="IPR009912">
    <property type="entry name" value="DUF1451"/>
</dbReference>
<dbReference type="SUPFAM" id="SSF58113">
    <property type="entry name" value="Apolipoprotein A-I"/>
    <property type="match status" value="1"/>
</dbReference>
<evidence type="ECO:0000313" key="2">
    <source>
        <dbReference type="EMBL" id="KGM06465.1"/>
    </source>
</evidence>
<dbReference type="EMBL" id="JRQD01000004">
    <property type="protein sequence ID" value="KGM06465.1"/>
    <property type="molecule type" value="Genomic_DNA"/>
</dbReference>
<keyword evidence="1" id="KW-0175">Coiled coil</keyword>
<comment type="caution">
    <text evidence="2">The sequence shown here is derived from an EMBL/GenBank/DDBJ whole genome shotgun (WGS) entry which is preliminary data.</text>
</comment>
<dbReference type="AlphaFoldDB" id="A0A0A0BF08"/>